<comment type="subcellular location">
    <subcellularLocation>
        <location evidence="1">Cell membrane</location>
        <topology evidence="1">Multi-pass membrane protein</topology>
    </subcellularLocation>
</comment>
<evidence type="ECO:0000256" key="7">
    <source>
        <dbReference type="SAM" id="Phobius"/>
    </source>
</evidence>
<evidence type="ECO:0000256" key="6">
    <source>
        <dbReference type="ARBA" id="ARBA00023136"/>
    </source>
</evidence>
<dbReference type="PANTHER" id="PTHR30086">
    <property type="entry name" value="ARGININE EXPORTER PROTEIN ARGO"/>
    <property type="match status" value="1"/>
</dbReference>
<keyword evidence="4" id="KW-0813">Transport</keyword>
<feature type="transmembrane region" description="Helical" evidence="7">
    <location>
        <begin position="37"/>
        <end position="61"/>
    </location>
</feature>
<keyword evidence="6 7" id="KW-0472">Membrane</keyword>
<keyword evidence="3 7" id="KW-0812">Transmembrane</keyword>
<feature type="transmembrane region" description="Helical" evidence="7">
    <location>
        <begin position="67"/>
        <end position="85"/>
    </location>
</feature>
<sequence length="203" mass="22322">MWAVYLQGMILSAALILPLGPQNVFVMNQGIRREHHLMTASLCGLSDIILMCCGIFGGGALLIKSTLVLKLVTLMGILFLFWYGWQNFRAALNGGDKFTPIQLTRNGRVQIIAALMAVTWLNPHVWIDTFVVLGSAGGQLPETMRTWFAFGAASASLLCFFSLALLATRLSSWIKAARVQCAIHFLVAAMMWWIAAKLALGYL</sequence>
<dbReference type="Proteomes" id="UP000264980">
    <property type="component" value="Chromosome"/>
</dbReference>
<accession>A0A345CTU2</accession>
<dbReference type="AlphaFoldDB" id="A0A345CTU2"/>
<evidence type="ECO:0000256" key="2">
    <source>
        <dbReference type="ARBA" id="ARBA00022475"/>
    </source>
</evidence>
<dbReference type="EMBL" id="CP013970">
    <property type="protein sequence ID" value="AXF76859.1"/>
    <property type="molecule type" value="Genomic_DNA"/>
</dbReference>
<reference evidence="8 9" key="1">
    <citation type="submission" date="2016-01" db="EMBL/GenBank/DDBJ databases">
        <authorList>
            <person name="Oliw E.H."/>
        </authorList>
    </citation>
    <scope>NUCLEOTIDE SEQUENCE [LARGE SCALE GENOMIC DNA]</scope>
    <source>
        <strain evidence="8 9">MDcuke</strain>
    </source>
</reference>
<evidence type="ECO:0000256" key="3">
    <source>
        <dbReference type="ARBA" id="ARBA00022692"/>
    </source>
</evidence>
<keyword evidence="4" id="KW-0029">Amino-acid transport</keyword>
<keyword evidence="5 7" id="KW-1133">Transmembrane helix</keyword>
<proteinExistence type="predicted"/>
<dbReference type="InterPro" id="IPR001123">
    <property type="entry name" value="LeuE-type"/>
</dbReference>
<name>A0A345CTU2_9GAMM</name>
<evidence type="ECO:0000313" key="9">
    <source>
        <dbReference type="Proteomes" id="UP000264980"/>
    </source>
</evidence>
<dbReference type="GO" id="GO:0005886">
    <property type="term" value="C:plasma membrane"/>
    <property type="evidence" value="ECO:0007669"/>
    <property type="project" value="UniProtKB-SubCell"/>
</dbReference>
<organism evidence="8 9">
    <name type="scientific">Erwinia tracheiphila</name>
    <dbReference type="NCBI Taxonomy" id="65700"/>
    <lineage>
        <taxon>Bacteria</taxon>
        <taxon>Pseudomonadati</taxon>
        <taxon>Pseudomonadota</taxon>
        <taxon>Gammaproteobacteria</taxon>
        <taxon>Enterobacterales</taxon>
        <taxon>Erwiniaceae</taxon>
        <taxon>Erwinia</taxon>
    </lineage>
</organism>
<evidence type="ECO:0000256" key="5">
    <source>
        <dbReference type="ARBA" id="ARBA00022989"/>
    </source>
</evidence>
<dbReference type="Pfam" id="PF01810">
    <property type="entry name" value="LysE"/>
    <property type="match status" value="1"/>
</dbReference>
<gene>
    <name evidence="8" type="ORF">AV903_13675</name>
</gene>
<evidence type="ECO:0000256" key="4">
    <source>
        <dbReference type="ARBA" id="ARBA00022970"/>
    </source>
</evidence>
<dbReference type="RefSeq" id="WP_233480119.1">
    <property type="nucleotide sequence ID" value="NZ_CP013970.1"/>
</dbReference>
<keyword evidence="2" id="KW-1003">Cell membrane</keyword>
<feature type="transmembrane region" description="Helical" evidence="7">
    <location>
        <begin position="6"/>
        <end position="25"/>
    </location>
</feature>
<feature type="transmembrane region" description="Helical" evidence="7">
    <location>
        <begin position="179"/>
        <end position="200"/>
    </location>
</feature>
<dbReference type="GO" id="GO:0015171">
    <property type="term" value="F:amino acid transmembrane transporter activity"/>
    <property type="evidence" value="ECO:0007669"/>
    <property type="project" value="TreeGrafter"/>
</dbReference>
<feature type="transmembrane region" description="Helical" evidence="7">
    <location>
        <begin position="147"/>
        <end position="167"/>
    </location>
</feature>
<evidence type="ECO:0000256" key="1">
    <source>
        <dbReference type="ARBA" id="ARBA00004651"/>
    </source>
</evidence>
<feature type="transmembrane region" description="Helical" evidence="7">
    <location>
        <begin position="106"/>
        <end position="127"/>
    </location>
</feature>
<protein>
    <submittedName>
        <fullName evidence="8">Arginine transporter</fullName>
    </submittedName>
</protein>
<dbReference type="PANTHER" id="PTHR30086:SF20">
    <property type="entry name" value="ARGININE EXPORTER PROTEIN ARGO-RELATED"/>
    <property type="match status" value="1"/>
</dbReference>
<evidence type="ECO:0000313" key="8">
    <source>
        <dbReference type="EMBL" id="AXF76859.1"/>
    </source>
</evidence>